<feature type="chain" id="PRO_5038960856" description="DUF4430 domain-containing protein" evidence="1">
    <location>
        <begin position="24"/>
        <end position="209"/>
    </location>
</feature>
<protein>
    <recommendedName>
        <fullName evidence="4">DUF4430 domain-containing protein</fullName>
    </recommendedName>
</protein>
<comment type="caution">
    <text evidence="2">The sequence shown here is derived from an EMBL/GenBank/DDBJ whole genome shotgun (WGS) entry which is preliminary data.</text>
</comment>
<gene>
    <name evidence="2" type="ORF">BET01_07285</name>
</gene>
<accession>A0A419SYR8</accession>
<sequence>MKKHSKKSSVIILVMVLAFNLLACNKNNNLKVANAEITPSITESTSNNDLLKIESDMNLASALSYDKSKNLTENIDILNKSLEKRYGKSLSISTMEDYEKASQTDWVLVLDNNRIGIDTATWKFGYDSHSDENKYMEAILSTFTFFCGEEMGNSLWKLTGDLLDGGADETIYGFVHNGSQIVYKNGNVAAYEVGNNKSTMYIWLTPSEY</sequence>
<dbReference type="EMBL" id="MCIA01000031">
    <property type="protein sequence ID" value="RKD30384.1"/>
    <property type="molecule type" value="Genomic_DNA"/>
</dbReference>
<keyword evidence="1" id="KW-0732">Signal</keyword>
<feature type="signal peptide" evidence="1">
    <location>
        <begin position="1"/>
        <end position="23"/>
    </location>
</feature>
<dbReference type="Proteomes" id="UP000284277">
    <property type="component" value="Unassembled WGS sequence"/>
</dbReference>
<organism evidence="2 3">
    <name type="scientific">Lacrimispora algidixylanolytica</name>
    <dbReference type="NCBI Taxonomy" id="94868"/>
    <lineage>
        <taxon>Bacteria</taxon>
        <taxon>Bacillati</taxon>
        <taxon>Bacillota</taxon>
        <taxon>Clostridia</taxon>
        <taxon>Lachnospirales</taxon>
        <taxon>Lachnospiraceae</taxon>
        <taxon>Lacrimispora</taxon>
    </lineage>
</organism>
<reference evidence="2 3" key="1">
    <citation type="submission" date="2016-08" db="EMBL/GenBank/DDBJ databases">
        <title>A new outlook on sporulation: Clostridium algidixylanolyticum.</title>
        <authorList>
            <person name="Poppleton D.I."/>
            <person name="Gribaldo S."/>
        </authorList>
    </citation>
    <scope>NUCLEOTIDE SEQUENCE [LARGE SCALE GENOMIC DNA]</scope>
    <source>
        <strain evidence="2 3">SPL73</strain>
    </source>
</reference>
<evidence type="ECO:0000256" key="1">
    <source>
        <dbReference type="SAM" id="SignalP"/>
    </source>
</evidence>
<evidence type="ECO:0008006" key="4">
    <source>
        <dbReference type="Google" id="ProtNLM"/>
    </source>
</evidence>
<keyword evidence="3" id="KW-1185">Reference proteome</keyword>
<dbReference type="AlphaFoldDB" id="A0A419SYR8"/>
<proteinExistence type="predicted"/>
<name>A0A419SYR8_9FIRM</name>
<evidence type="ECO:0000313" key="3">
    <source>
        <dbReference type="Proteomes" id="UP000284277"/>
    </source>
</evidence>
<evidence type="ECO:0000313" key="2">
    <source>
        <dbReference type="EMBL" id="RKD30384.1"/>
    </source>
</evidence>
<dbReference type="RefSeq" id="WP_120197971.1">
    <property type="nucleotide sequence ID" value="NZ_MCIA01000031.1"/>
</dbReference>